<feature type="domain" description="ABC transmembrane type-1" evidence="10">
    <location>
        <begin position="36"/>
        <end position="318"/>
    </location>
</feature>
<evidence type="ECO:0000256" key="1">
    <source>
        <dbReference type="ARBA" id="ARBA00004651"/>
    </source>
</evidence>
<comment type="caution">
    <text evidence="11">The sequence shown here is derived from an EMBL/GenBank/DDBJ whole genome shotgun (WGS) entry which is preliminary data.</text>
</comment>
<feature type="transmembrane region" description="Helical" evidence="8">
    <location>
        <begin position="35"/>
        <end position="56"/>
    </location>
</feature>
<dbReference type="Gene3D" id="3.40.50.300">
    <property type="entry name" value="P-loop containing nucleotide triphosphate hydrolases"/>
    <property type="match status" value="1"/>
</dbReference>
<evidence type="ECO:0000256" key="4">
    <source>
        <dbReference type="ARBA" id="ARBA00022741"/>
    </source>
</evidence>
<evidence type="ECO:0000256" key="5">
    <source>
        <dbReference type="ARBA" id="ARBA00022840"/>
    </source>
</evidence>
<evidence type="ECO:0000256" key="8">
    <source>
        <dbReference type="SAM" id="Phobius"/>
    </source>
</evidence>
<feature type="transmembrane region" description="Helical" evidence="8">
    <location>
        <begin position="71"/>
        <end position="89"/>
    </location>
</feature>
<gene>
    <name evidence="11" type="ORF">ACFSC7_03045</name>
</gene>
<keyword evidence="5 11" id="KW-0067">ATP-binding</keyword>
<dbReference type="InterPro" id="IPR011527">
    <property type="entry name" value="ABC1_TM_dom"/>
</dbReference>
<organism evidence="11 12">
    <name type="scientific">Roseibium aestuarii</name>
    <dbReference type="NCBI Taxonomy" id="2600299"/>
    <lineage>
        <taxon>Bacteria</taxon>
        <taxon>Pseudomonadati</taxon>
        <taxon>Pseudomonadota</taxon>
        <taxon>Alphaproteobacteria</taxon>
        <taxon>Hyphomicrobiales</taxon>
        <taxon>Stappiaceae</taxon>
        <taxon>Roseibium</taxon>
    </lineage>
</organism>
<dbReference type="Proteomes" id="UP001597327">
    <property type="component" value="Unassembled WGS sequence"/>
</dbReference>
<reference evidence="12" key="1">
    <citation type="journal article" date="2019" name="Int. J. Syst. Evol. Microbiol.">
        <title>The Global Catalogue of Microorganisms (GCM) 10K type strain sequencing project: providing services to taxonomists for standard genome sequencing and annotation.</title>
        <authorList>
            <consortium name="The Broad Institute Genomics Platform"/>
            <consortium name="The Broad Institute Genome Sequencing Center for Infectious Disease"/>
            <person name="Wu L."/>
            <person name="Ma J."/>
        </authorList>
    </citation>
    <scope>NUCLEOTIDE SEQUENCE [LARGE SCALE GENOMIC DNA]</scope>
    <source>
        <strain evidence="12">JCM 3369</strain>
    </source>
</reference>
<comment type="similarity">
    <text evidence="2">Belongs to the ABC transporter superfamily.</text>
</comment>
<evidence type="ECO:0000259" key="10">
    <source>
        <dbReference type="PROSITE" id="PS50929"/>
    </source>
</evidence>
<evidence type="ECO:0000259" key="9">
    <source>
        <dbReference type="PROSITE" id="PS50893"/>
    </source>
</evidence>
<sequence length="607" mass="65436">MSKKTKTAEKLAPETTIPLIRRLLLENARSYLRQYAVAFVFMGAVAASTAASAWIMKDVINEVFINQDKGMIVAIALFVMAIFTVKGASTYGQQVVLSRVGNAIVADCQRRLFARLLEQDMAYYSRTPLGELTTRIQHNTSAARAVIDLVVVSLGRDVLTIIGLVAVMIAQDPLLSLFALVIMPPAVIGVSLLVRRVRKHAKSQFVSTTRILSVLQETALGIRIVKAFGVEDRLQAAMNAAVGDVERQANKIASLTARTSPLMETLGGFAVALVILYGGYSVVEMGQEPGAFFSFITSLLLAYDPAKRLARLQVNLTNSLVGVRLMYDLIDEEPELKDAADARPLGVTAGEVRFEDVSFSYGEGSALNGLTFVAEAGRTTALVGASGAGKSTVFALIERFYDPASGRIAIDGQALSGVSLASLRRSIAYVSQDTFLFDLSVRDNIRLGRPEASDEEVMQAARDANAHDFITAMPKGYDSSVGEGGDQLSGGQRQRIAIARAMLRNAPILLLDEATSALDAESEAKVQAALERLMQGRTTLVIAHRLSTVMHADKIVVMDRGRCVEEGTHVALNARDGIYRRLCDLQFRAGQREAAPAGADPVEPGQP</sequence>
<dbReference type="PANTHER" id="PTHR43394:SF1">
    <property type="entry name" value="ATP-BINDING CASSETTE SUB-FAMILY B MEMBER 10, MITOCHONDRIAL"/>
    <property type="match status" value="1"/>
</dbReference>
<evidence type="ECO:0000313" key="12">
    <source>
        <dbReference type="Proteomes" id="UP001597327"/>
    </source>
</evidence>
<protein>
    <submittedName>
        <fullName evidence="11">ABC transporter ATP-binding protein</fullName>
    </submittedName>
</protein>
<dbReference type="EMBL" id="JBHUFA010000001">
    <property type="protein sequence ID" value="MFD1694477.1"/>
    <property type="molecule type" value="Genomic_DNA"/>
</dbReference>
<evidence type="ECO:0000256" key="3">
    <source>
        <dbReference type="ARBA" id="ARBA00022692"/>
    </source>
</evidence>
<dbReference type="InterPro" id="IPR027417">
    <property type="entry name" value="P-loop_NTPase"/>
</dbReference>
<dbReference type="InterPro" id="IPR039421">
    <property type="entry name" value="Type_1_exporter"/>
</dbReference>
<comment type="subcellular location">
    <subcellularLocation>
        <location evidence="1">Cell membrane</location>
        <topology evidence="1">Multi-pass membrane protein</topology>
    </subcellularLocation>
</comment>
<keyword evidence="4" id="KW-0547">Nucleotide-binding</keyword>
<dbReference type="CDD" id="cd18552">
    <property type="entry name" value="ABC_6TM_MsbA_like"/>
    <property type="match status" value="1"/>
</dbReference>
<feature type="transmembrane region" description="Helical" evidence="8">
    <location>
        <begin position="175"/>
        <end position="194"/>
    </location>
</feature>
<dbReference type="InterPro" id="IPR003439">
    <property type="entry name" value="ABC_transporter-like_ATP-bd"/>
</dbReference>
<dbReference type="Gene3D" id="1.20.1560.10">
    <property type="entry name" value="ABC transporter type 1, transmembrane domain"/>
    <property type="match status" value="1"/>
</dbReference>
<dbReference type="PANTHER" id="PTHR43394">
    <property type="entry name" value="ATP-DEPENDENT PERMEASE MDL1, MITOCHONDRIAL"/>
    <property type="match status" value="1"/>
</dbReference>
<feature type="transmembrane region" description="Helical" evidence="8">
    <location>
        <begin position="265"/>
        <end position="283"/>
    </location>
</feature>
<dbReference type="PROSITE" id="PS50929">
    <property type="entry name" value="ABC_TM1F"/>
    <property type="match status" value="1"/>
</dbReference>
<accession>A0ABW4JSG8</accession>
<dbReference type="RefSeq" id="WP_149891673.1">
    <property type="nucleotide sequence ID" value="NZ_JBHUFA010000001.1"/>
</dbReference>
<feature type="domain" description="ABC transporter" evidence="9">
    <location>
        <begin position="352"/>
        <end position="585"/>
    </location>
</feature>
<evidence type="ECO:0000256" key="6">
    <source>
        <dbReference type="ARBA" id="ARBA00022989"/>
    </source>
</evidence>
<proteinExistence type="inferred from homology"/>
<dbReference type="SUPFAM" id="SSF52540">
    <property type="entry name" value="P-loop containing nucleoside triphosphate hydrolases"/>
    <property type="match status" value="1"/>
</dbReference>
<dbReference type="SUPFAM" id="SSF90123">
    <property type="entry name" value="ABC transporter transmembrane region"/>
    <property type="match status" value="1"/>
</dbReference>
<keyword evidence="7 8" id="KW-0472">Membrane</keyword>
<dbReference type="GO" id="GO:0005524">
    <property type="term" value="F:ATP binding"/>
    <property type="evidence" value="ECO:0007669"/>
    <property type="project" value="UniProtKB-KW"/>
</dbReference>
<dbReference type="PROSITE" id="PS50893">
    <property type="entry name" value="ABC_TRANSPORTER_2"/>
    <property type="match status" value="1"/>
</dbReference>
<dbReference type="SMART" id="SM00382">
    <property type="entry name" value="AAA"/>
    <property type="match status" value="1"/>
</dbReference>
<dbReference type="Pfam" id="PF00005">
    <property type="entry name" value="ABC_tran"/>
    <property type="match status" value="1"/>
</dbReference>
<dbReference type="InterPro" id="IPR003593">
    <property type="entry name" value="AAA+_ATPase"/>
</dbReference>
<evidence type="ECO:0000256" key="7">
    <source>
        <dbReference type="ARBA" id="ARBA00023136"/>
    </source>
</evidence>
<name>A0ABW4JSG8_9HYPH</name>
<dbReference type="PROSITE" id="PS00211">
    <property type="entry name" value="ABC_TRANSPORTER_1"/>
    <property type="match status" value="1"/>
</dbReference>
<dbReference type="Pfam" id="PF00664">
    <property type="entry name" value="ABC_membrane"/>
    <property type="match status" value="1"/>
</dbReference>
<evidence type="ECO:0000313" key="11">
    <source>
        <dbReference type="EMBL" id="MFD1694477.1"/>
    </source>
</evidence>
<dbReference type="InterPro" id="IPR036640">
    <property type="entry name" value="ABC1_TM_sf"/>
</dbReference>
<keyword evidence="3 8" id="KW-0812">Transmembrane</keyword>
<evidence type="ECO:0000256" key="2">
    <source>
        <dbReference type="ARBA" id="ARBA00005417"/>
    </source>
</evidence>
<feature type="transmembrane region" description="Helical" evidence="8">
    <location>
        <begin position="145"/>
        <end position="169"/>
    </location>
</feature>
<keyword evidence="12" id="KW-1185">Reference proteome</keyword>
<keyword evidence="6 8" id="KW-1133">Transmembrane helix</keyword>
<dbReference type="InterPro" id="IPR017871">
    <property type="entry name" value="ABC_transporter-like_CS"/>
</dbReference>